<evidence type="ECO:0000256" key="13">
    <source>
        <dbReference type="ARBA" id="ARBA00022833"/>
    </source>
</evidence>
<dbReference type="GO" id="GO:0005737">
    <property type="term" value="C:cytoplasm"/>
    <property type="evidence" value="ECO:0007669"/>
    <property type="project" value="UniProtKB-SubCell"/>
</dbReference>
<dbReference type="GO" id="GO:0000166">
    <property type="term" value="F:nucleotide binding"/>
    <property type="evidence" value="ECO:0007669"/>
    <property type="project" value="UniProtKB-KW"/>
</dbReference>
<keyword evidence="17" id="KW-0170">Cobalt</keyword>
<comment type="catalytic activity">
    <reaction evidence="1">
        <text>7-phospho-2-dehydro-3-deoxy-D-arabino-heptonate = 3-dehydroquinate + phosphate</text>
        <dbReference type="Rhea" id="RHEA:21968"/>
        <dbReference type="ChEBI" id="CHEBI:32364"/>
        <dbReference type="ChEBI" id="CHEBI:43474"/>
        <dbReference type="ChEBI" id="CHEBI:58394"/>
        <dbReference type="EC" id="4.2.3.4"/>
    </reaction>
</comment>
<evidence type="ECO:0000256" key="16">
    <source>
        <dbReference type="ARBA" id="ARBA00023239"/>
    </source>
</evidence>
<keyword evidence="16 21" id="KW-0456">Lyase</keyword>
<dbReference type="InterPro" id="IPR030963">
    <property type="entry name" value="DHQ_synth_fam"/>
</dbReference>
<keyword evidence="10" id="KW-0028">Amino-acid biosynthesis</keyword>
<dbReference type="InterPro" id="IPR056179">
    <property type="entry name" value="DHQS_C"/>
</dbReference>
<dbReference type="InterPro" id="IPR016037">
    <property type="entry name" value="DHQ_synth_AroB"/>
</dbReference>
<comment type="pathway">
    <text evidence="5">Metabolic intermediate biosynthesis; chorismate biosynthesis; chorismate from D-erythrose 4-phosphate and phosphoenolpyruvate: step 2/7.</text>
</comment>
<protein>
    <recommendedName>
        <fullName evidence="8 18">3-dehydroquinate synthase</fullName>
        <ecNumber evidence="7 18">4.2.3.4</ecNumber>
    </recommendedName>
</protein>
<evidence type="ECO:0000256" key="6">
    <source>
        <dbReference type="ARBA" id="ARBA00005412"/>
    </source>
</evidence>
<evidence type="ECO:0000256" key="4">
    <source>
        <dbReference type="ARBA" id="ARBA00004496"/>
    </source>
</evidence>
<comment type="cofactor">
    <cofactor evidence="2">
        <name>NAD(+)</name>
        <dbReference type="ChEBI" id="CHEBI:57540"/>
    </cofactor>
</comment>
<name>A0A381J9T9_9CLOT</name>
<dbReference type="GO" id="GO:0003856">
    <property type="term" value="F:3-dehydroquinate synthase activity"/>
    <property type="evidence" value="ECO:0007669"/>
    <property type="project" value="UniProtKB-UniRule"/>
</dbReference>
<keyword evidence="12" id="KW-0547">Nucleotide-binding</keyword>
<evidence type="ECO:0000256" key="7">
    <source>
        <dbReference type="ARBA" id="ARBA00013031"/>
    </source>
</evidence>
<dbReference type="Proteomes" id="UP000254664">
    <property type="component" value="Unassembled WGS sequence"/>
</dbReference>
<dbReference type="AlphaFoldDB" id="A0A381J9T9"/>
<evidence type="ECO:0000256" key="9">
    <source>
        <dbReference type="ARBA" id="ARBA00022490"/>
    </source>
</evidence>
<dbReference type="GO" id="GO:0046872">
    <property type="term" value="F:metal ion binding"/>
    <property type="evidence" value="ECO:0007669"/>
    <property type="project" value="UniProtKB-KW"/>
</dbReference>
<keyword evidence="15" id="KW-0057">Aromatic amino acid biosynthesis</keyword>
<dbReference type="InterPro" id="IPR030960">
    <property type="entry name" value="DHQS/DOIS_N"/>
</dbReference>
<organism evidence="21 22">
    <name type="scientific">Clostridium putrefaciens</name>
    <dbReference type="NCBI Taxonomy" id="99675"/>
    <lineage>
        <taxon>Bacteria</taxon>
        <taxon>Bacillati</taxon>
        <taxon>Bacillota</taxon>
        <taxon>Clostridia</taxon>
        <taxon>Eubacteriales</taxon>
        <taxon>Clostridiaceae</taxon>
        <taxon>Clostridium</taxon>
    </lineage>
</organism>
<evidence type="ECO:0000256" key="18">
    <source>
        <dbReference type="NCBIfam" id="TIGR01357"/>
    </source>
</evidence>
<evidence type="ECO:0000256" key="8">
    <source>
        <dbReference type="ARBA" id="ARBA00017684"/>
    </source>
</evidence>
<dbReference type="PANTHER" id="PTHR43622:SF7">
    <property type="entry name" value="3-DEHYDROQUINATE SYNTHASE, CHLOROPLASTIC"/>
    <property type="match status" value="1"/>
</dbReference>
<feature type="domain" description="3-dehydroquinate synthase C-terminal" evidence="20">
    <location>
        <begin position="212"/>
        <end position="354"/>
    </location>
</feature>
<proteinExistence type="inferred from homology"/>
<comment type="subcellular location">
    <subcellularLocation>
        <location evidence="4">Cytoplasm</location>
    </subcellularLocation>
</comment>
<dbReference type="Pfam" id="PF24621">
    <property type="entry name" value="DHQS_C"/>
    <property type="match status" value="1"/>
</dbReference>
<dbReference type="Pfam" id="PF01761">
    <property type="entry name" value="DHQ_synthase"/>
    <property type="match status" value="1"/>
</dbReference>
<accession>A0A381J9T9</accession>
<keyword evidence="9" id="KW-0963">Cytoplasm</keyword>
<evidence type="ECO:0000256" key="11">
    <source>
        <dbReference type="ARBA" id="ARBA00022723"/>
    </source>
</evidence>
<keyword evidence="11" id="KW-0479">Metal-binding</keyword>
<evidence type="ECO:0000256" key="1">
    <source>
        <dbReference type="ARBA" id="ARBA00001393"/>
    </source>
</evidence>
<dbReference type="GO" id="GO:0008652">
    <property type="term" value="P:amino acid biosynthetic process"/>
    <property type="evidence" value="ECO:0007669"/>
    <property type="project" value="UniProtKB-KW"/>
</dbReference>
<dbReference type="NCBIfam" id="TIGR01357">
    <property type="entry name" value="aroB"/>
    <property type="match status" value="1"/>
</dbReference>
<evidence type="ECO:0000256" key="17">
    <source>
        <dbReference type="ARBA" id="ARBA00023285"/>
    </source>
</evidence>
<dbReference type="EMBL" id="UFWZ01000001">
    <property type="protein sequence ID" value="SUY47216.1"/>
    <property type="molecule type" value="Genomic_DNA"/>
</dbReference>
<feature type="domain" description="3-dehydroquinate synthase N-terminal" evidence="19">
    <location>
        <begin position="100"/>
        <end position="209"/>
    </location>
</feature>
<dbReference type="Gene3D" id="3.40.50.1970">
    <property type="match status" value="1"/>
</dbReference>
<dbReference type="PIRSF" id="PIRSF001455">
    <property type="entry name" value="DHQ_synth"/>
    <property type="match status" value="1"/>
</dbReference>
<dbReference type="Gene3D" id="1.20.1090.10">
    <property type="entry name" value="Dehydroquinate synthase-like - alpha domain"/>
    <property type="match status" value="1"/>
</dbReference>
<dbReference type="GO" id="GO:0009073">
    <property type="term" value="P:aromatic amino acid family biosynthetic process"/>
    <property type="evidence" value="ECO:0007669"/>
    <property type="project" value="UniProtKB-KW"/>
</dbReference>
<comment type="similarity">
    <text evidence="6">Belongs to the sugar phosphate cyclases superfamily. Dehydroquinate synthase family.</text>
</comment>
<gene>
    <name evidence="21" type="primary">aroB</name>
    <name evidence="21" type="ORF">NCTC9836_01543</name>
</gene>
<evidence type="ECO:0000256" key="12">
    <source>
        <dbReference type="ARBA" id="ARBA00022741"/>
    </source>
</evidence>
<evidence type="ECO:0000256" key="10">
    <source>
        <dbReference type="ARBA" id="ARBA00022605"/>
    </source>
</evidence>
<dbReference type="InterPro" id="IPR050071">
    <property type="entry name" value="Dehydroquinate_synthase"/>
</dbReference>
<comment type="cofactor">
    <cofactor evidence="3">
        <name>Co(2+)</name>
        <dbReference type="ChEBI" id="CHEBI:48828"/>
    </cofactor>
</comment>
<evidence type="ECO:0000259" key="20">
    <source>
        <dbReference type="Pfam" id="PF24621"/>
    </source>
</evidence>
<evidence type="ECO:0000313" key="22">
    <source>
        <dbReference type="Proteomes" id="UP000254664"/>
    </source>
</evidence>
<keyword evidence="14" id="KW-0520">NAD</keyword>
<evidence type="ECO:0000256" key="14">
    <source>
        <dbReference type="ARBA" id="ARBA00023027"/>
    </source>
</evidence>
<reference evidence="21 22" key="1">
    <citation type="submission" date="2018-06" db="EMBL/GenBank/DDBJ databases">
        <authorList>
            <consortium name="Pathogen Informatics"/>
            <person name="Doyle S."/>
        </authorList>
    </citation>
    <scope>NUCLEOTIDE SEQUENCE [LARGE SCALE GENOMIC DNA]</scope>
    <source>
        <strain evidence="21 22">NCTC9836</strain>
    </source>
</reference>
<evidence type="ECO:0000259" key="19">
    <source>
        <dbReference type="Pfam" id="PF01761"/>
    </source>
</evidence>
<evidence type="ECO:0000313" key="21">
    <source>
        <dbReference type="EMBL" id="SUY47216.1"/>
    </source>
</evidence>
<sequence length="395" mass="45553">MLLKASLQKTAKKAKKAHSLRVSFFILDGRVNMYKKIEKDINIPYPIYLVSDMDDVIKMIGDINVKHKCDLFIIYDKNLSEYYDKYINDIRKLCKSSLYIECKECNKNRETVDEIYKFLIDNNAKRNSIVICIGGGILGDLVGFASGTYMRGIRYINIPTTMISQVDSSIGGKVGYNFNNMKNYIGMFYNPLEVIVCTEFLKTLKRKEVLSGFGEIIKYCIIDKEKLLIYFEKNIESIITLKKEQILLLVEKCILIKRGIVSKDFKDTGLRNILNFGHTVGHAIEIDSNYEVSHGQSVSLGILVALKLSENLMFLDKNLYNKIKDIYKYIGINKYYKINNKDNFIKIIRGDKKNDSNIRFVLISTLGKPIIAVKVREEQLVKAMEESIEDEEIYE</sequence>
<keyword evidence="22" id="KW-1185">Reference proteome</keyword>
<evidence type="ECO:0000256" key="3">
    <source>
        <dbReference type="ARBA" id="ARBA00001941"/>
    </source>
</evidence>
<dbReference type="SUPFAM" id="SSF56796">
    <property type="entry name" value="Dehydroquinate synthase-like"/>
    <property type="match status" value="1"/>
</dbReference>
<keyword evidence="13" id="KW-0862">Zinc</keyword>
<evidence type="ECO:0000256" key="2">
    <source>
        <dbReference type="ARBA" id="ARBA00001911"/>
    </source>
</evidence>
<dbReference type="GO" id="GO:0009423">
    <property type="term" value="P:chorismate biosynthetic process"/>
    <property type="evidence" value="ECO:0007669"/>
    <property type="project" value="UniProtKB-UniRule"/>
</dbReference>
<dbReference type="PANTHER" id="PTHR43622">
    <property type="entry name" value="3-DEHYDROQUINATE SYNTHASE"/>
    <property type="match status" value="1"/>
</dbReference>
<evidence type="ECO:0000256" key="15">
    <source>
        <dbReference type="ARBA" id="ARBA00023141"/>
    </source>
</evidence>
<dbReference type="CDD" id="cd08195">
    <property type="entry name" value="DHQS"/>
    <property type="match status" value="1"/>
</dbReference>
<evidence type="ECO:0000256" key="5">
    <source>
        <dbReference type="ARBA" id="ARBA00004661"/>
    </source>
</evidence>
<dbReference type="EC" id="4.2.3.4" evidence="7 18"/>